<comment type="caution">
    <text evidence="1">The sequence shown here is derived from an EMBL/GenBank/DDBJ whole genome shotgun (WGS) entry which is preliminary data.</text>
</comment>
<evidence type="ECO:0008006" key="3">
    <source>
        <dbReference type="Google" id="ProtNLM"/>
    </source>
</evidence>
<gene>
    <name evidence="1" type="ORF">ABVK25_007392</name>
</gene>
<sequence>MDPAGDLTSLVGPEDGQKAMIRVSSKALTLASPGFAALVSPKFAEERALASNTITGATTSIPLPEDDPEATKWFCRALHSKLNANKQEMSCGLCHQLSIICDKYDASVATSGWSRLYMNEWMQTIEGGPEPRMLCAAYAFGDHQAFWSVIKKILQFCGPDDMTILAEEL</sequence>
<evidence type="ECO:0000313" key="2">
    <source>
        <dbReference type="Proteomes" id="UP001590951"/>
    </source>
</evidence>
<dbReference type="EMBL" id="JBHFEH010000028">
    <property type="protein sequence ID" value="KAL2052233.1"/>
    <property type="molecule type" value="Genomic_DNA"/>
</dbReference>
<proteinExistence type="predicted"/>
<name>A0ABR4B493_9LECA</name>
<reference evidence="1 2" key="1">
    <citation type="submission" date="2024-09" db="EMBL/GenBank/DDBJ databases">
        <title>Rethinking Asexuality: The Enigmatic Case of Functional Sexual Genes in Lepraria (Stereocaulaceae).</title>
        <authorList>
            <person name="Doellman M."/>
            <person name="Sun Y."/>
            <person name="Barcenas-Pena A."/>
            <person name="Lumbsch H.T."/>
            <person name="Grewe F."/>
        </authorList>
    </citation>
    <scope>NUCLEOTIDE SEQUENCE [LARGE SCALE GENOMIC DNA]</scope>
    <source>
        <strain evidence="1 2">Grewe 0041</strain>
    </source>
</reference>
<evidence type="ECO:0000313" key="1">
    <source>
        <dbReference type="EMBL" id="KAL2052233.1"/>
    </source>
</evidence>
<accession>A0ABR4B493</accession>
<organism evidence="1 2">
    <name type="scientific">Lepraria finkii</name>
    <dbReference type="NCBI Taxonomy" id="1340010"/>
    <lineage>
        <taxon>Eukaryota</taxon>
        <taxon>Fungi</taxon>
        <taxon>Dikarya</taxon>
        <taxon>Ascomycota</taxon>
        <taxon>Pezizomycotina</taxon>
        <taxon>Lecanoromycetes</taxon>
        <taxon>OSLEUM clade</taxon>
        <taxon>Lecanoromycetidae</taxon>
        <taxon>Lecanorales</taxon>
        <taxon>Lecanorineae</taxon>
        <taxon>Stereocaulaceae</taxon>
        <taxon>Lepraria</taxon>
    </lineage>
</organism>
<dbReference type="Proteomes" id="UP001590951">
    <property type="component" value="Unassembled WGS sequence"/>
</dbReference>
<keyword evidence="2" id="KW-1185">Reference proteome</keyword>
<protein>
    <recommendedName>
        <fullName evidence="3">BTB domain-containing protein</fullName>
    </recommendedName>
</protein>